<keyword evidence="3 4" id="KW-0804">Transcription</keyword>
<keyword evidence="1 4" id="KW-0805">Transcription regulation</keyword>
<evidence type="ECO:0000256" key="1">
    <source>
        <dbReference type="ARBA" id="ARBA00023015"/>
    </source>
</evidence>
<dbReference type="Gene3D" id="3.30.1330.80">
    <property type="entry name" value="Hypothetical protein, similar to alpha- acetolactate decarboxylase, domain 2"/>
    <property type="match status" value="1"/>
</dbReference>
<evidence type="ECO:0000256" key="3">
    <source>
        <dbReference type="ARBA" id="ARBA00023163"/>
    </source>
</evidence>
<evidence type="ECO:0000256" key="4">
    <source>
        <dbReference type="RuleBase" id="RU367031"/>
    </source>
</evidence>
<organism evidence="7 8">
    <name type="scientific">Cuscuta campestris</name>
    <dbReference type="NCBI Taxonomy" id="132261"/>
    <lineage>
        <taxon>Eukaryota</taxon>
        <taxon>Viridiplantae</taxon>
        <taxon>Streptophyta</taxon>
        <taxon>Embryophyta</taxon>
        <taxon>Tracheophyta</taxon>
        <taxon>Spermatophyta</taxon>
        <taxon>Magnoliopsida</taxon>
        <taxon>eudicotyledons</taxon>
        <taxon>Gunneridae</taxon>
        <taxon>Pentapetalae</taxon>
        <taxon>asterids</taxon>
        <taxon>lamiids</taxon>
        <taxon>Solanales</taxon>
        <taxon>Convolvulaceae</taxon>
        <taxon>Cuscuteae</taxon>
        <taxon>Cuscuta</taxon>
        <taxon>Cuscuta subgen. Grammica</taxon>
        <taxon>Cuscuta sect. Cleistogrammica</taxon>
    </lineage>
</organism>
<feature type="compositionally biased region" description="Low complexity" evidence="5">
    <location>
        <begin position="323"/>
        <end position="333"/>
    </location>
</feature>
<feature type="domain" description="PPC" evidence="6">
    <location>
        <begin position="172"/>
        <end position="316"/>
    </location>
</feature>
<keyword evidence="4" id="KW-0539">Nucleus</keyword>
<reference evidence="7 8" key="1">
    <citation type="submission" date="2018-04" db="EMBL/GenBank/DDBJ databases">
        <authorList>
            <person name="Vogel A."/>
        </authorList>
    </citation>
    <scope>NUCLEOTIDE SEQUENCE [LARGE SCALE GENOMIC DNA]</scope>
</reference>
<dbReference type="CDD" id="cd11378">
    <property type="entry name" value="DUF296"/>
    <property type="match status" value="1"/>
</dbReference>
<comment type="function">
    <text evidence="4">Transcription factor that specifically binds AT-rich DNA sequences related to the nuclear matrix attachment regions (MARs).</text>
</comment>
<keyword evidence="2 4" id="KW-0238">DNA-binding</keyword>
<gene>
    <name evidence="7" type="ORF">CCAM_LOCUS43941</name>
</gene>
<dbReference type="PANTHER" id="PTHR31500:SF51">
    <property type="entry name" value="AT-HOOK MOTIF NUCLEAR-LOCALIZED PROTEIN 8"/>
    <property type="match status" value="1"/>
</dbReference>
<proteinExistence type="predicted"/>
<protein>
    <recommendedName>
        <fullName evidence="4">AT-hook motif nuclear-localized protein</fullName>
    </recommendedName>
</protein>
<dbReference type="GO" id="GO:0005634">
    <property type="term" value="C:nucleus"/>
    <property type="evidence" value="ECO:0007669"/>
    <property type="project" value="UniProtKB-SubCell"/>
</dbReference>
<evidence type="ECO:0000313" key="8">
    <source>
        <dbReference type="Proteomes" id="UP000595140"/>
    </source>
</evidence>
<feature type="compositionally biased region" description="Low complexity" evidence="5">
    <location>
        <begin position="91"/>
        <end position="101"/>
    </location>
</feature>
<keyword evidence="8" id="KW-1185">Reference proteome</keyword>
<dbReference type="PANTHER" id="PTHR31500">
    <property type="entry name" value="AT-HOOK MOTIF NUCLEAR-LOCALIZED PROTEIN 9"/>
    <property type="match status" value="1"/>
</dbReference>
<dbReference type="InterPro" id="IPR005175">
    <property type="entry name" value="PPC_dom"/>
</dbReference>
<dbReference type="PROSITE" id="PS51742">
    <property type="entry name" value="PPC"/>
    <property type="match status" value="1"/>
</dbReference>
<dbReference type="InterPro" id="IPR039605">
    <property type="entry name" value="AHL"/>
</dbReference>
<feature type="region of interest" description="Disordered" evidence="5">
    <location>
        <begin position="1"/>
        <end position="176"/>
    </location>
</feature>
<name>A0A484NLD9_9ASTE</name>
<dbReference type="EMBL" id="OOIL02006793">
    <property type="protein sequence ID" value="VFR02166.1"/>
    <property type="molecule type" value="Genomic_DNA"/>
</dbReference>
<dbReference type="AlphaFoldDB" id="A0A484NLD9"/>
<evidence type="ECO:0000313" key="7">
    <source>
        <dbReference type="EMBL" id="VFR02166.1"/>
    </source>
</evidence>
<dbReference type="OrthoDB" id="1742671at2759"/>
<evidence type="ECO:0000256" key="5">
    <source>
        <dbReference type="SAM" id="MobiDB-lite"/>
    </source>
</evidence>
<comment type="domain">
    <text evidence="4">The PPC domain mediates interactions between AHL proteins.</text>
</comment>
<dbReference type="Proteomes" id="UP000595140">
    <property type="component" value="Unassembled WGS sequence"/>
</dbReference>
<sequence>MGSHQDSQPSSLPNHLHHHPPPQSHFQDPQHRRSPGHPIMACPPHHPNYNAAAAIMQQQQQQQGVRLPFNSSVGSGMAPKPPDYSDGGGSSPPRASSSPGFPVEPVKKKRGRPRKFSPESSIALGLSPAPVHSVVGHSDSGAGIGTSSENQTKKFKGRPPGSVKKQKQDPLGSAGVSFTPHVLTVNAGEDISQKIMAFSQQGPRTVCVLSANGTICNVTLRQPASCGGTVTLEGRFEIISLSGSFMLSESETNAARSRSGGLSVSLAGADGRVMGGGVSGMLIAASPVQVVVCSFITNGGNKGPTSKAASPTPPPLDFGGPGANSPPSEGGSSESEEEEIAGSPTNRRGPTPYGHPAPMYVNMGWPNSM</sequence>
<evidence type="ECO:0000256" key="2">
    <source>
        <dbReference type="ARBA" id="ARBA00023125"/>
    </source>
</evidence>
<dbReference type="SUPFAM" id="SSF117856">
    <property type="entry name" value="AF0104/ALDC/Ptd012-like"/>
    <property type="match status" value="1"/>
</dbReference>
<comment type="subcellular location">
    <subcellularLocation>
        <location evidence="4">Nucleus</location>
    </subcellularLocation>
</comment>
<dbReference type="GO" id="GO:0003680">
    <property type="term" value="F:minor groove of adenine-thymine-rich DNA binding"/>
    <property type="evidence" value="ECO:0007669"/>
    <property type="project" value="UniProtKB-UniRule"/>
</dbReference>
<accession>A0A484NLD9</accession>
<evidence type="ECO:0000259" key="6">
    <source>
        <dbReference type="PROSITE" id="PS51742"/>
    </source>
</evidence>
<feature type="region of interest" description="Disordered" evidence="5">
    <location>
        <begin position="301"/>
        <end position="369"/>
    </location>
</feature>
<feature type="compositionally biased region" description="Low complexity" evidence="5">
    <location>
        <begin position="51"/>
        <end position="63"/>
    </location>
</feature>
<dbReference type="Pfam" id="PF03479">
    <property type="entry name" value="PCC"/>
    <property type="match status" value="1"/>
</dbReference>